<evidence type="ECO:0000313" key="3">
    <source>
        <dbReference type="Proteomes" id="UP001460270"/>
    </source>
</evidence>
<dbReference type="EMBL" id="JBBPFD010000555">
    <property type="protein sequence ID" value="KAK7878234.1"/>
    <property type="molecule type" value="Genomic_DNA"/>
</dbReference>
<organism evidence="2 3">
    <name type="scientific">Mugilogobius chulae</name>
    <name type="common">yellowstripe goby</name>
    <dbReference type="NCBI Taxonomy" id="88201"/>
    <lineage>
        <taxon>Eukaryota</taxon>
        <taxon>Metazoa</taxon>
        <taxon>Chordata</taxon>
        <taxon>Craniata</taxon>
        <taxon>Vertebrata</taxon>
        <taxon>Euteleostomi</taxon>
        <taxon>Actinopterygii</taxon>
        <taxon>Neopterygii</taxon>
        <taxon>Teleostei</taxon>
        <taxon>Neoteleostei</taxon>
        <taxon>Acanthomorphata</taxon>
        <taxon>Gobiaria</taxon>
        <taxon>Gobiiformes</taxon>
        <taxon>Gobioidei</taxon>
        <taxon>Gobiidae</taxon>
        <taxon>Gobionellinae</taxon>
        <taxon>Mugilogobius</taxon>
    </lineage>
</organism>
<keyword evidence="1" id="KW-0175">Coiled coil</keyword>
<accession>A0AAW0MGN9</accession>
<feature type="coiled-coil region" evidence="1">
    <location>
        <begin position="22"/>
        <end position="63"/>
    </location>
</feature>
<dbReference type="Proteomes" id="UP001460270">
    <property type="component" value="Unassembled WGS sequence"/>
</dbReference>
<evidence type="ECO:0000256" key="1">
    <source>
        <dbReference type="SAM" id="Coils"/>
    </source>
</evidence>
<dbReference type="InterPro" id="IPR004244">
    <property type="entry name" value="Transposase_22"/>
</dbReference>
<name>A0AAW0MGN9_9GOBI</name>
<protein>
    <submittedName>
        <fullName evidence="2">Uncharacterized protein</fullName>
    </submittedName>
</protein>
<keyword evidence="3" id="KW-1185">Reference proteome</keyword>
<dbReference type="PANTHER" id="PTHR11505">
    <property type="entry name" value="L1 TRANSPOSABLE ELEMENT-RELATED"/>
    <property type="match status" value="1"/>
</dbReference>
<proteinExistence type="predicted"/>
<dbReference type="Gene3D" id="3.30.70.1820">
    <property type="entry name" value="L1 transposable element, RRM domain"/>
    <property type="match status" value="1"/>
</dbReference>
<dbReference type="AlphaFoldDB" id="A0AAW0MGN9"/>
<comment type="caution">
    <text evidence="2">The sequence shown here is derived from an EMBL/GenBank/DDBJ whole genome shotgun (WGS) entry which is preliminary data.</text>
</comment>
<evidence type="ECO:0000313" key="2">
    <source>
        <dbReference type="EMBL" id="KAK7878234.1"/>
    </source>
</evidence>
<gene>
    <name evidence="2" type="ORF">WMY93_034368</name>
</gene>
<reference evidence="3" key="1">
    <citation type="submission" date="2024-04" db="EMBL/GenBank/DDBJ databases">
        <title>Salinicola lusitanus LLJ914,a marine bacterium isolated from the Okinawa Trough.</title>
        <authorList>
            <person name="Li J."/>
        </authorList>
    </citation>
    <scope>NUCLEOTIDE SEQUENCE [LARGE SCALE GENOMIC DNA]</scope>
</reference>
<sequence length="213" mass="24189">MADLKVVLEEIRSFREDNNTRLGEIKEEISKMSARLDEAEGRIERAEERIQNTEDAMTEIINLQIRLEDKLMDLESRSRRENIRIYGVPETAERDSPTMSDFVEKLLRDGLEVPGTSLTSTLNGRIARSAWHGRKEGLRGMASESILDHDYPPLILKKRREYADARRILKNSKSLSDPLPGSSEGEIHGRTKIYNTVVEATADMASRGYAVKS</sequence>